<dbReference type="SUPFAM" id="SSF57850">
    <property type="entry name" value="RING/U-box"/>
    <property type="match status" value="1"/>
</dbReference>
<dbReference type="EMBL" id="BTGB01000004">
    <property type="protein sequence ID" value="GMM46732.1"/>
    <property type="molecule type" value="Genomic_DNA"/>
</dbReference>
<comment type="pathway">
    <text evidence="4">Protein modification; protein ubiquitination.</text>
</comment>
<sequence>MASSQDEIRAMRLAKLEALNKKQKLGNNSTSKTNSETNTPKPSSSTNDDANTSLNSSLSPINTSQNTPVPASTSSSSSSSLGNTQEIDLGTWEASEIKRTLSVTLTPNEESKSLIFLRSLYEETGSTDFKLIDGPDAVLTSLIFEQGVTNHYSSPLKYLFHCWNNANISKLHLTKNKHATHDYDVKMTFYKEIMRLCSGYASILFYEPDTFIDSPNLSNVVEDLTKNINRYHDFFISILNAIVENQIELDFLNSFTPILTSQIDSSLDSNSINVSSNGTSSIYNNILLIVESLIYNKSICSYIHQMDFFNPSNITDPTQLEKDTFLGRILRISPLLSKLSADNYIGVINKKDVRSINESLSTTYSILINKLFLIIDSLVRINANSRAEILSFFSKLVNKNHLRMSEHVDEKKISSDSLMLNVSLILIKLSEPILREGQSSKIDKISIDFLNYSNKEVDLSEETRINSTKQECDEYYKDKLYDRDGKKLNFVSECFYLMLTYLQYGLGGVIVSYNKKKKHIKQIKEQITSMKQILEKGNQGNALAQRLVNMRLAPMEAKLKELQNDIYSIEMFFQARTFQLEVFDVIVGICEFLVRLIDSKHAYHPKIGSFFPYLQIPLNNFDNEVEKLDDIEYLRKLAPVPFKYYPEIYIEGLINYCHFISKFTNNPMIDNNVKLTKLIEFSVILLRCPELLSNPHLKARLTEVLFFGSLPMQSNNGEINGFMIGIFNDEETIQKNLLISLLDFYVMVEKTGASSQFYDKFNSRYHISFIIEKLWKFDIFKKDLRVIATKNQKFFIRFVARMLNDTTYLLDESLNHLHTIHNCQKELNLRSRGVKTDNEESDEDINKKLQESERMAKSFVQLSNKTILLFNLFTKETPKSFTIVEIVDRLAGMLNYNLVVLVGPRYNELKVKDPEKYQFDPKELLFQLCSIFINLSQCEEFIRAVARDLRSFNVDNIYKAINILKKSFKIPDSLFEGQLVEFAKKAESIKVADEEEELELGEAPDEFLDPLMYTLMKDPVKLPTSHISIDRSVLKAHLMNDPTDPFNRMPLKMEDVTDDDELREKIAAWIQSKRLQKRKQGDNDGDVAMS</sequence>
<dbReference type="InterPro" id="IPR045132">
    <property type="entry name" value="UBE4"/>
</dbReference>
<dbReference type="Proteomes" id="UP001378960">
    <property type="component" value="Unassembled WGS sequence"/>
</dbReference>
<feature type="compositionally biased region" description="Polar residues" evidence="11">
    <location>
        <begin position="40"/>
        <end position="71"/>
    </location>
</feature>
<dbReference type="GO" id="GO:0005634">
    <property type="term" value="C:nucleus"/>
    <property type="evidence" value="ECO:0007669"/>
    <property type="project" value="UniProtKB-SubCell"/>
</dbReference>
<evidence type="ECO:0000256" key="7">
    <source>
        <dbReference type="ARBA" id="ARBA00022490"/>
    </source>
</evidence>
<proteinExistence type="inferred from homology"/>
<keyword evidence="10" id="KW-0539">Nucleus</keyword>
<comment type="catalytic activity">
    <reaction evidence="1">
        <text>S-ubiquitinyl-[E2 ubiquitin-conjugating enzyme]-L-cysteine + [acceptor protein]-L-lysine = [E2 ubiquitin-conjugating enzyme]-L-cysteine + N(6)-ubiquitinyl-[acceptor protein]-L-lysine.</text>
        <dbReference type="EC" id="2.3.2.27"/>
    </reaction>
</comment>
<gene>
    <name evidence="13" type="ORF">DAPK24_033070</name>
</gene>
<protein>
    <recommendedName>
        <fullName evidence="6">RING-type E3 ubiquitin transferase</fullName>
        <ecNumber evidence="6">2.3.2.27</ecNumber>
    </recommendedName>
</protein>
<dbReference type="PROSITE" id="PS51698">
    <property type="entry name" value="U_BOX"/>
    <property type="match status" value="1"/>
</dbReference>
<evidence type="ECO:0000256" key="4">
    <source>
        <dbReference type="ARBA" id="ARBA00004906"/>
    </source>
</evidence>
<comment type="caution">
    <text evidence="13">The sequence shown here is derived from an EMBL/GenBank/DDBJ whole genome shotgun (WGS) entry which is preliminary data.</text>
</comment>
<evidence type="ECO:0000256" key="11">
    <source>
        <dbReference type="SAM" id="MobiDB-lite"/>
    </source>
</evidence>
<evidence type="ECO:0000256" key="3">
    <source>
        <dbReference type="ARBA" id="ARBA00004496"/>
    </source>
</evidence>
<evidence type="ECO:0000313" key="14">
    <source>
        <dbReference type="Proteomes" id="UP001378960"/>
    </source>
</evidence>
<evidence type="ECO:0000256" key="8">
    <source>
        <dbReference type="ARBA" id="ARBA00022679"/>
    </source>
</evidence>
<keyword evidence="9" id="KW-0833">Ubl conjugation pathway</keyword>
<dbReference type="EC" id="2.3.2.27" evidence="6"/>
<dbReference type="GO" id="GO:0000151">
    <property type="term" value="C:ubiquitin ligase complex"/>
    <property type="evidence" value="ECO:0007669"/>
    <property type="project" value="InterPro"/>
</dbReference>
<accession>A0AAV5R6X8</accession>
<keyword evidence="8" id="KW-0808">Transferase</keyword>
<dbReference type="GO" id="GO:0034450">
    <property type="term" value="F:ubiquitin-ubiquitin ligase activity"/>
    <property type="evidence" value="ECO:0007669"/>
    <property type="project" value="InterPro"/>
</dbReference>
<dbReference type="Pfam" id="PF04564">
    <property type="entry name" value="U-box"/>
    <property type="match status" value="1"/>
</dbReference>
<feature type="compositionally biased region" description="Low complexity" evidence="11">
    <location>
        <begin position="27"/>
        <end position="39"/>
    </location>
</feature>
<keyword evidence="14" id="KW-1185">Reference proteome</keyword>
<feature type="compositionally biased region" description="Basic and acidic residues" evidence="11">
    <location>
        <begin position="1"/>
        <end position="20"/>
    </location>
</feature>
<dbReference type="InterPro" id="IPR013083">
    <property type="entry name" value="Znf_RING/FYVE/PHD"/>
</dbReference>
<dbReference type="GO" id="GO:0005737">
    <property type="term" value="C:cytoplasm"/>
    <property type="evidence" value="ECO:0007669"/>
    <property type="project" value="UniProtKB-SubCell"/>
</dbReference>
<evidence type="ECO:0000256" key="10">
    <source>
        <dbReference type="ARBA" id="ARBA00023242"/>
    </source>
</evidence>
<evidence type="ECO:0000256" key="1">
    <source>
        <dbReference type="ARBA" id="ARBA00000900"/>
    </source>
</evidence>
<evidence type="ECO:0000256" key="5">
    <source>
        <dbReference type="ARBA" id="ARBA00007434"/>
    </source>
</evidence>
<reference evidence="13 14" key="1">
    <citation type="journal article" date="2023" name="Elife">
        <title>Identification of key yeast species and microbe-microbe interactions impacting larval growth of Drosophila in the wild.</title>
        <authorList>
            <person name="Mure A."/>
            <person name="Sugiura Y."/>
            <person name="Maeda R."/>
            <person name="Honda K."/>
            <person name="Sakurai N."/>
            <person name="Takahashi Y."/>
            <person name="Watada M."/>
            <person name="Katoh T."/>
            <person name="Gotoh A."/>
            <person name="Gotoh Y."/>
            <person name="Taniguchi I."/>
            <person name="Nakamura K."/>
            <person name="Hayashi T."/>
            <person name="Katayama T."/>
            <person name="Uemura T."/>
            <person name="Hattori Y."/>
        </authorList>
    </citation>
    <scope>NUCLEOTIDE SEQUENCE [LARGE SCALE GENOMIC DNA]</scope>
    <source>
        <strain evidence="13 14">PK-24</strain>
    </source>
</reference>
<dbReference type="FunFam" id="3.30.40.10:FF:000055">
    <property type="entry name" value="Ubiquitin conjugation factor e4 a"/>
    <property type="match status" value="1"/>
</dbReference>
<dbReference type="GO" id="GO:0000209">
    <property type="term" value="P:protein polyubiquitination"/>
    <property type="evidence" value="ECO:0007669"/>
    <property type="project" value="TreeGrafter"/>
</dbReference>
<dbReference type="GO" id="GO:0016874">
    <property type="term" value="F:ligase activity"/>
    <property type="evidence" value="ECO:0007669"/>
    <property type="project" value="UniProtKB-KW"/>
</dbReference>
<evidence type="ECO:0000256" key="2">
    <source>
        <dbReference type="ARBA" id="ARBA00004123"/>
    </source>
</evidence>
<dbReference type="CDD" id="cd16657">
    <property type="entry name" value="RING-Ubox_UBE4A"/>
    <property type="match status" value="1"/>
</dbReference>
<dbReference type="InterPro" id="IPR003613">
    <property type="entry name" value="Ubox_domain"/>
</dbReference>
<evidence type="ECO:0000256" key="9">
    <source>
        <dbReference type="ARBA" id="ARBA00022786"/>
    </source>
</evidence>
<feature type="region of interest" description="Disordered" evidence="11">
    <location>
        <begin position="1"/>
        <end position="84"/>
    </location>
</feature>
<comment type="subcellular location">
    <subcellularLocation>
        <location evidence="3">Cytoplasm</location>
    </subcellularLocation>
    <subcellularLocation>
        <location evidence="2">Nucleus</location>
    </subcellularLocation>
</comment>
<keyword evidence="13" id="KW-0436">Ligase</keyword>
<dbReference type="GO" id="GO:0006511">
    <property type="term" value="P:ubiquitin-dependent protein catabolic process"/>
    <property type="evidence" value="ECO:0007669"/>
    <property type="project" value="InterPro"/>
</dbReference>
<organism evidence="13 14">
    <name type="scientific">Pichia kluyveri</name>
    <name type="common">Yeast</name>
    <dbReference type="NCBI Taxonomy" id="36015"/>
    <lineage>
        <taxon>Eukaryota</taxon>
        <taxon>Fungi</taxon>
        <taxon>Dikarya</taxon>
        <taxon>Ascomycota</taxon>
        <taxon>Saccharomycotina</taxon>
        <taxon>Pichiomycetes</taxon>
        <taxon>Pichiales</taxon>
        <taxon>Pichiaceae</taxon>
        <taxon>Pichia</taxon>
    </lineage>
</organism>
<evidence type="ECO:0000256" key="6">
    <source>
        <dbReference type="ARBA" id="ARBA00012483"/>
    </source>
</evidence>
<feature type="domain" description="U-box" evidence="12">
    <location>
        <begin position="1002"/>
        <end position="1076"/>
    </location>
</feature>
<dbReference type="GO" id="GO:0036503">
    <property type="term" value="P:ERAD pathway"/>
    <property type="evidence" value="ECO:0007669"/>
    <property type="project" value="InterPro"/>
</dbReference>
<dbReference type="SMART" id="SM00504">
    <property type="entry name" value="Ubox"/>
    <property type="match status" value="1"/>
</dbReference>
<dbReference type="AlphaFoldDB" id="A0AAV5R6X8"/>
<evidence type="ECO:0000313" key="13">
    <source>
        <dbReference type="EMBL" id="GMM46732.1"/>
    </source>
</evidence>
<comment type="similarity">
    <text evidence="5">Belongs to the ubiquitin conjugation factor E4 family.</text>
</comment>
<name>A0AAV5R6X8_PICKL</name>
<dbReference type="PANTHER" id="PTHR13931:SF2">
    <property type="entry name" value="UBIQUITIN CONJUGATION FACTOR E4 B"/>
    <property type="match status" value="1"/>
</dbReference>
<dbReference type="Pfam" id="PF10408">
    <property type="entry name" value="Ufd2P_core"/>
    <property type="match status" value="1"/>
</dbReference>
<evidence type="ECO:0000259" key="12">
    <source>
        <dbReference type="PROSITE" id="PS51698"/>
    </source>
</evidence>
<keyword evidence="7" id="KW-0963">Cytoplasm</keyword>
<dbReference type="PANTHER" id="PTHR13931">
    <property type="entry name" value="UBIQUITINATION FACTOR E4"/>
    <property type="match status" value="1"/>
</dbReference>
<dbReference type="Gene3D" id="3.30.40.10">
    <property type="entry name" value="Zinc/RING finger domain, C3HC4 (zinc finger)"/>
    <property type="match status" value="1"/>
</dbReference>
<dbReference type="InterPro" id="IPR019474">
    <property type="entry name" value="Ub_conjug_fac_E4_core"/>
</dbReference>